<dbReference type="OrthoDB" id="3903686at2759"/>
<accession>A0A3M7FY66</accession>
<dbReference type="Proteomes" id="UP000268823">
    <property type="component" value="Unassembled WGS sequence"/>
</dbReference>
<name>A0A3M7FY66_HORWE</name>
<protein>
    <recommendedName>
        <fullName evidence="1">F-box domain-containing protein</fullName>
    </recommendedName>
</protein>
<dbReference type="AlphaFoldDB" id="A0A3M7FY66"/>
<dbReference type="InterPro" id="IPR001810">
    <property type="entry name" value="F-box_dom"/>
</dbReference>
<proteinExistence type="predicted"/>
<dbReference type="Pfam" id="PF12937">
    <property type="entry name" value="F-box-like"/>
    <property type="match status" value="1"/>
</dbReference>
<evidence type="ECO:0000313" key="2">
    <source>
        <dbReference type="EMBL" id="RMY93805.1"/>
    </source>
</evidence>
<dbReference type="InterPro" id="IPR036047">
    <property type="entry name" value="F-box-like_dom_sf"/>
</dbReference>
<gene>
    <name evidence="2" type="ORF">D0861_01728</name>
</gene>
<dbReference type="EMBL" id="QWIR01000018">
    <property type="protein sequence ID" value="RMY93805.1"/>
    <property type="molecule type" value="Genomic_DNA"/>
</dbReference>
<evidence type="ECO:0000259" key="1">
    <source>
        <dbReference type="Pfam" id="PF12937"/>
    </source>
</evidence>
<feature type="domain" description="F-box" evidence="1">
    <location>
        <begin position="9"/>
        <end position="63"/>
    </location>
</feature>
<sequence length="562" mass="63882">MSSSPHPTILTLPPELLHRIFAFLDWDRTAHLTPERGDILNISLTCKHLRHAIIPLLFRNVSLCLRWVGGELLEPPLFRLRRENPELSRWIRNVHVHTAIGYRPRQTTSPPVLAAPDDIEDWLSPELTALDQESEGEEKWHHDLHSLHRNRLNHLVQERAQSLSTAFESHEHPHSAEQLMRRLIMTTSFPAVRGRARANSTANAALPRWNVNSPDPFRPSAIDENSVDPLDEWVQAWRWHPTNADRRRKREIDALAVIMLCLPPTLSDLTFDSGNEPDDANLFALHVFAAILHVYNTRLQTLTIIGSTRQSDAGAKVVTHSHIVDLGNIRTLRLAGTRSGISFTPDSSSDASKPETWLALRESTSNLRTLEFWSVAFTAQTDVCNLLHAAATFPSVESIVLRDVMLWTLAPNQRRLRALHAQNQGLPSSSSEYALHTSSSPETNLLLLLITLRRMHPRTNLTFSNLWRNTEPLRSKLPSSALHWLQTEAVPVGASLDFEREQRLVEDFETFLPLWEAEDSGRGQEAKEDRRRRGGELADAAMCSRWRQTTNVARDRGEWLAM</sequence>
<evidence type="ECO:0000313" key="3">
    <source>
        <dbReference type="Proteomes" id="UP000268823"/>
    </source>
</evidence>
<comment type="caution">
    <text evidence="2">The sequence shown here is derived from an EMBL/GenBank/DDBJ whole genome shotgun (WGS) entry which is preliminary data.</text>
</comment>
<organism evidence="2 3">
    <name type="scientific">Hortaea werneckii</name>
    <name type="common">Black yeast</name>
    <name type="synonym">Cladosporium werneckii</name>
    <dbReference type="NCBI Taxonomy" id="91943"/>
    <lineage>
        <taxon>Eukaryota</taxon>
        <taxon>Fungi</taxon>
        <taxon>Dikarya</taxon>
        <taxon>Ascomycota</taxon>
        <taxon>Pezizomycotina</taxon>
        <taxon>Dothideomycetes</taxon>
        <taxon>Dothideomycetidae</taxon>
        <taxon>Mycosphaerellales</taxon>
        <taxon>Teratosphaeriaceae</taxon>
        <taxon>Hortaea</taxon>
    </lineage>
</organism>
<dbReference type="SUPFAM" id="SSF81383">
    <property type="entry name" value="F-box domain"/>
    <property type="match status" value="1"/>
</dbReference>
<reference evidence="2 3" key="1">
    <citation type="journal article" date="2018" name="BMC Genomics">
        <title>Genomic evidence for intraspecific hybridization in a clonal and extremely halotolerant yeast.</title>
        <authorList>
            <person name="Gostincar C."/>
            <person name="Stajich J.E."/>
            <person name="Zupancic J."/>
            <person name="Zalar P."/>
            <person name="Gunde-Cimerman N."/>
        </authorList>
    </citation>
    <scope>NUCLEOTIDE SEQUENCE [LARGE SCALE GENOMIC DNA]</scope>
    <source>
        <strain evidence="2 3">EXF-2788</strain>
    </source>
</reference>
<dbReference type="CDD" id="cd09917">
    <property type="entry name" value="F-box_SF"/>
    <property type="match status" value="1"/>
</dbReference>